<organism evidence="5 6">
    <name type="scientific">Actinoplanes digitatis</name>
    <dbReference type="NCBI Taxonomy" id="1868"/>
    <lineage>
        <taxon>Bacteria</taxon>
        <taxon>Bacillati</taxon>
        <taxon>Actinomycetota</taxon>
        <taxon>Actinomycetes</taxon>
        <taxon>Micromonosporales</taxon>
        <taxon>Micromonosporaceae</taxon>
        <taxon>Actinoplanes</taxon>
    </lineage>
</organism>
<keyword evidence="3" id="KW-0804">Transcription</keyword>
<keyword evidence="2 5" id="KW-0238">DNA-binding</keyword>
<dbReference type="Pfam" id="PF14525">
    <property type="entry name" value="AraC_binding_2"/>
    <property type="match status" value="1"/>
</dbReference>
<evidence type="ECO:0000256" key="1">
    <source>
        <dbReference type="ARBA" id="ARBA00023015"/>
    </source>
</evidence>
<dbReference type="Proteomes" id="UP000578112">
    <property type="component" value="Unassembled WGS sequence"/>
</dbReference>
<dbReference type="GO" id="GO:0003700">
    <property type="term" value="F:DNA-binding transcription factor activity"/>
    <property type="evidence" value="ECO:0007669"/>
    <property type="project" value="InterPro"/>
</dbReference>
<dbReference type="InterPro" id="IPR018062">
    <property type="entry name" value="HTH_AraC-typ_CS"/>
</dbReference>
<accession>A0A7W7HZ22</accession>
<dbReference type="Pfam" id="PF12833">
    <property type="entry name" value="HTH_18"/>
    <property type="match status" value="1"/>
</dbReference>
<name>A0A7W7HZ22_9ACTN</name>
<gene>
    <name evidence="5" type="ORF">BJ971_003978</name>
</gene>
<dbReference type="PANTHER" id="PTHR46796:SF12">
    <property type="entry name" value="HTH-TYPE DNA-BINDING TRANSCRIPTIONAL ACTIVATOR EUTR"/>
    <property type="match status" value="1"/>
</dbReference>
<dbReference type="InterPro" id="IPR035418">
    <property type="entry name" value="AraC-bd_2"/>
</dbReference>
<sequence length="333" mass="35877">MDTAGAVGQEPVAETPGGDIAVHSSLRTRDVDEARAFCRRMYYGPIEVTPTGSLETFAFSGEVVQLGPVTIGEISYGAEICLASGSLETAYHVLAPLTGGVHVRHGGAATTADPSRAAVFRPVGDIDLRWSADCRLISVKVDRLALERELGLILPPGATFGVAGGPGRSWLALIRLLHAEARQADGLSLLPQLLRQWRELAVSGLAQAVEHPYVDGTPARPTARRPRTVKRTLDAMHAEPGRPFTAAELAAIAGVGIRVLQESFRQHVGVPPLTYLRRLRLERVHAELSRAGPDQLSVSEVATRWGFTHLGRFAGAYRERYGVSPSQTLRDGY</sequence>
<dbReference type="RefSeq" id="WP_184994744.1">
    <property type="nucleotide sequence ID" value="NZ_BOMK01000010.1"/>
</dbReference>
<comment type="caution">
    <text evidence="5">The sequence shown here is derived from an EMBL/GenBank/DDBJ whole genome shotgun (WGS) entry which is preliminary data.</text>
</comment>
<dbReference type="GO" id="GO:0043565">
    <property type="term" value="F:sequence-specific DNA binding"/>
    <property type="evidence" value="ECO:0007669"/>
    <property type="project" value="InterPro"/>
</dbReference>
<evidence type="ECO:0000259" key="4">
    <source>
        <dbReference type="PROSITE" id="PS01124"/>
    </source>
</evidence>
<dbReference type="SMART" id="SM00342">
    <property type="entry name" value="HTH_ARAC"/>
    <property type="match status" value="1"/>
</dbReference>
<dbReference type="EMBL" id="JACHNH010000001">
    <property type="protein sequence ID" value="MBB4763422.1"/>
    <property type="molecule type" value="Genomic_DNA"/>
</dbReference>
<keyword evidence="1" id="KW-0805">Transcription regulation</keyword>
<dbReference type="InterPro" id="IPR050204">
    <property type="entry name" value="AraC_XylS_family_regulators"/>
</dbReference>
<dbReference type="PROSITE" id="PS00041">
    <property type="entry name" value="HTH_ARAC_FAMILY_1"/>
    <property type="match status" value="1"/>
</dbReference>
<evidence type="ECO:0000313" key="6">
    <source>
        <dbReference type="Proteomes" id="UP000578112"/>
    </source>
</evidence>
<proteinExistence type="predicted"/>
<reference evidence="5 6" key="1">
    <citation type="submission" date="2020-08" db="EMBL/GenBank/DDBJ databases">
        <title>Sequencing the genomes of 1000 actinobacteria strains.</title>
        <authorList>
            <person name="Klenk H.-P."/>
        </authorList>
    </citation>
    <scope>NUCLEOTIDE SEQUENCE [LARGE SCALE GENOMIC DNA]</scope>
    <source>
        <strain evidence="5 6">DSM 43149</strain>
    </source>
</reference>
<evidence type="ECO:0000313" key="5">
    <source>
        <dbReference type="EMBL" id="MBB4763422.1"/>
    </source>
</evidence>
<evidence type="ECO:0000256" key="2">
    <source>
        <dbReference type="ARBA" id="ARBA00023125"/>
    </source>
</evidence>
<dbReference type="InterPro" id="IPR018060">
    <property type="entry name" value="HTH_AraC"/>
</dbReference>
<dbReference type="Gene3D" id="1.10.10.60">
    <property type="entry name" value="Homeodomain-like"/>
    <property type="match status" value="1"/>
</dbReference>
<dbReference type="SUPFAM" id="SSF46689">
    <property type="entry name" value="Homeodomain-like"/>
    <property type="match status" value="2"/>
</dbReference>
<dbReference type="InterPro" id="IPR009057">
    <property type="entry name" value="Homeodomain-like_sf"/>
</dbReference>
<feature type="domain" description="HTH araC/xylS-type" evidence="4">
    <location>
        <begin position="230"/>
        <end position="331"/>
    </location>
</feature>
<dbReference type="PANTHER" id="PTHR46796">
    <property type="entry name" value="HTH-TYPE TRANSCRIPTIONAL ACTIVATOR RHAS-RELATED"/>
    <property type="match status" value="1"/>
</dbReference>
<dbReference type="AlphaFoldDB" id="A0A7W7HZ22"/>
<keyword evidence="6" id="KW-1185">Reference proteome</keyword>
<evidence type="ECO:0000256" key="3">
    <source>
        <dbReference type="ARBA" id="ARBA00023163"/>
    </source>
</evidence>
<protein>
    <submittedName>
        <fullName evidence="5">AraC-like DNA-binding protein</fullName>
    </submittedName>
</protein>
<dbReference type="PROSITE" id="PS01124">
    <property type="entry name" value="HTH_ARAC_FAMILY_2"/>
    <property type="match status" value="1"/>
</dbReference>